<proteinExistence type="predicted"/>
<dbReference type="HOGENOM" id="CLU_3315658_0_0_10"/>
<sequence>MKEKIIPFGDNRKLLGFLFLNLGINKRITGKITFKNLSG</sequence>
<keyword evidence="2" id="KW-1185">Reference proteome</keyword>
<evidence type="ECO:0000313" key="2">
    <source>
        <dbReference type="Proteomes" id="UP000000310"/>
    </source>
</evidence>
<organism evidence="1 2">
    <name type="scientific">Pseudopedobacter saltans (strain ATCC 51119 / DSM 12145 / JCM 21818 / CCUG 39354 / LMG 10337 / NBRC 100064 / NCIMB 13643)</name>
    <name type="common">Pedobacter saltans</name>
    <dbReference type="NCBI Taxonomy" id="762903"/>
    <lineage>
        <taxon>Bacteria</taxon>
        <taxon>Pseudomonadati</taxon>
        <taxon>Bacteroidota</taxon>
        <taxon>Sphingobacteriia</taxon>
        <taxon>Sphingobacteriales</taxon>
        <taxon>Sphingobacteriaceae</taxon>
        <taxon>Pseudopedobacter</taxon>
    </lineage>
</organism>
<dbReference type="EMBL" id="CP002545">
    <property type="protein sequence ID" value="ADY50864.1"/>
    <property type="molecule type" value="Genomic_DNA"/>
</dbReference>
<evidence type="ECO:0000313" key="1">
    <source>
        <dbReference type="EMBL" id="ADY50864.1"/>
    </source>
</evidence>
<gene>
    <name evidence="1" type="ordered locus">Pedsa_0279</name>
</gene>
<dbReference type="Proteomes" id="UP000000310">
    <property type="component" value="Chromosome"/>
</dbReference>
<protein>
    <submittedName>
        <fullName evidence="1">Uncharacterized protein</fullName>
    </submittedName>
</protein>
<dbReference type="KEGG" id="psn:Pedsa_0279"/>
<dbReference type="AlphaFoldDB" id="F0S4A7"/>
<reference evidence="2" key="2">
    <citation type="submission" date="2011-02" db="EMBL/GenBank/DDBJ databases">
        <title>The complete genome of Pedobacter saltans DSM 12145.</title>
        <authorList>
            <consortium name="US DOE Joint Genome Institute (JGI-PGF)"/>
            <person name="Lucas S."/>
            <person name="Copeland A."/>
            <person name="Lapidus A."/>
            <person name="Bruce D."/>
            <person name="Goodwin L."/>
            <person name="Pitluck S."/>
            <person name="Kyrpides N."/>
            <person name="Mavromatis K."/>
            <person name="Pagani I."/>
            <person name="Ivanova N."/>
            <person name="Ovchinnikova G."/>
            <person name="Lu M."/>
            <person name="Detter J.C."/>
            <person name="Han C."/>
            <person name="Land M."/>
            <person name="Hauser L."/>
            <person name="Markowitz V."/>
            <person name="Cheng J.-F."/>
            <person name="Hugenholtz P."/>
            <person name="Woyke T."/>
            <person name="Wu D."/>
            <person name="Tindall B."/>
            <person name="Pomrenke H.G."/>
            <person name="Brambilla E."/>
            <person name="Klenk H.-P."/>
            <person name="Eisen J.A."/>
        </authorList>
    </citation>
    <scope>NUCLEOTIDE SEQUENCE [LARGE SCALE GENOMIC DNA]</scope>
    <source>
        <strain evidence="2">ATCC 51119 / DSM 12145 / JCM 21818 / LMG 10337 / NBRC 100064 / NCIMB 13643</strain>
    </source>
</reference>
<dbReference type="STRING" id="762903.Pedsa_0279"/>
<accession>F0S4A7</accession>
<reference evidence="1 2" key="1">
    <citation type="journal article" date="2011" name="Stand. Genomic Sci.">
        <title>Complete genome sequence of the gliding, heparinolytic Pedobacter saltans type strain (113).</title>
        <authorList>
            <person name="Liolios K."/>
            <person name="Sikorski J."/>
            <person name="Lu M."/>
            <person name="Nolan M."/>
            <person name="Lapidus A."/>
            <person name="Lucas S."/>
            <person name="Hammon N."/>
            <person name="Deshpande S."/>
            <person name="Cheng J.F."/>
            <person name="Tapia R."/>
            <person name="Han C."/>
            <person name="Goodwin L."/>
            <person name="Pitluck S."/>
            <person name="Huntemann M."/>
            <person name="Ivanova N."/>
            <person name="Pagani I."/>
            <person name="Mavromatis K."/>
            <person name="Ovchinikova G."/>
            <person name="Pati A."/>
            <person name="Chen A."/>
            <person name="Palaniappan K."/>
            <person name="Land M."/>
            <person name="Hauser L."/>
            <person name="Brambilla E.M."/>
            <person name="Kotsyurbenko O."/>
            <person name="Rohde M."/>
            <person name="Tindall B.J."/>
            <person name="Abt B."/>
            <person name="Goker M."/>
            <person name="Detter J.C."/>
            <person name="Woyke T."/>
            <person name="Bristow J."/>
            <person name="Eisen J.A."/>
            <person name="Markowitz V."/>
            <person name="Hugenholtz P."/>
            <person name="Klenk H.P."/>
            <person name="Kyrpides N.C."/>
        </authorList>
    </citation>
    <scope>NUCLEOTIDE SEQUENCE [LARGE SCALE GENOMIC DNA]</scope>
    <source>
        <strain evidence="2">ATCC 51119 / DSM 12145 / JCM 21818 / LMG 10337 / NBRC 100064 / NCIMB 13643</strain>
    </source>
</reference>
<name>F0S4A7_PSESL</name>